<evidence type="ECO:0008006" key="5">
    <source>
        <dbReference type="Google" id="ProtNLM"/>
    </source>
</evidence>
<dbReference type="Pfam" id="PF11905">
    <property type="entry name" value="DUF3425"/>
    <property type="match status" value="1"/>
</dbReference>
<dbReference type="PANTHER" id="PTHR37012:SF7">
    <property type="entry name" value="B-ZIP TRANSCRIPTION FACTOR (EUROFUNG)-RELATED"/>
    <property type="match status" value="1"/>
</dbReference>
<dbReference type="CDD" id="cd14688">
    <property type="entry name" value="bZIP_YAP"/>
    <property type="match status" value="1"/>
</dbReference>
<name>A0A9W9DC24_9PLEO</name>
<feature type="compositionally biased region" description="Basic and acidic residues" evidence="2">
    <location>
        <begin position="136"/>
        <end position="145"/>
    </location>
</feature>
<sequence length="510" mass="58167">MVNRRPSDAAELAIPVAPVVKRKRRASCLGEQERRERKRAIDREAQRSLREKTKTHIAELERTIQILRDQDRNGATANLLSEIDSLRAENERLRDIIDSVRNVLGNESAQRTTTATEPPPANGGGAIASPASSSNEAHRPVEHRSPKPRAVSFVTDSKPALPTPTELLTSFDFSERRESMRLVDLDGMNITNDVRTSPATNMDLDLEPVEEIPVETITEIQRNRQVDVQDWENNPATASWGPLMQEVCALWSVPAFFGDGWRCPSPTILHIGAPGSSTSTSSMTVCPIWKKSNELFEKIYSGCTPSSNQSLTLYRKKLSAPEEAGLLYLGIKEGWANISDEWVHSPALVILKQVDEFLFCHLPKMERLATAYKSFKLLKYYLNSSAEQLSKVPKWLRPSITQSSTAHPIAVDFFAWPTLRDRLVSQHSSIFQTSALSHVYSRYLKFDWPFAFEDAFFHDEVTDYYYPSPLFERYHGDLRHWSVREEFYEKFPEMRTDIEGDRRRFAEEMV</sequence>
<dbReference type="Proteomes" id="UP001140510">
    <property type="component" value="Unassembled WGS sequence"/>
</dbReference>
<evidence type="ECO:0000313" key="3">
    <source>
        <dbReference type="EMBL" id="KAJ4413246.1"/>
    </source>
</evidence>
<proteinExistence type="predicted"/>
<dbReference type="AlphaFoldDB" id="A0A9W9DC24"/>
<dbReference type="OrthoDB" id="5086080at2759"/>
<dbReference type="InterPro" id="IPR046347">
    <property type="entry name" value="bZIP_sf"/>
</dbReference>
<protein>
    <recommendedName>
        <fullName evidence="5">BZIP transcription factor</fullName>
    </recommendedName>
</protein>
<evidence type="ECO:0000313" key="4">
    <source>
        <dbReference type="Proteomes" id="UP001140510"/>
    </source>
</evidence>
<keyword evidence="4" id="KW-1185">Reference proteome</keyword>
<dbReference type="InterPro" id="IPR021833">
    <property type="entry name" value="DUF3425"/>
</dbReference>
<reference evidence="3" key="1">
    <citation type="submission" date="2022-10" db="EMBL/GenBank/DDBJ databases">
        <title>Tapping the CABI collections for fungal endophytes: first genome assemblies for Collariella, Neodidymelliopsis, Ascochyta clinopodiicola, Didymella pomorum, Didymosphaeria variabile, Neocosmospora piperis and Neocucurbitaria cava.</title>
        <authorList>
            <person name="Hill R."/>
        </authorList>
    </citation>
    <scope>NUCLEOTIDE SEQUENCE</scope>
    <source>
        <strain evidence="3">IMI 355091</strain>
    </source>
</reference>
<gene>
    <name evidence="3" type="ORF">N0V91_000220</name>
</gene>
<feature type="coiled-coil region" evidence="1">
    <location>
        <begin position="50"/>
        <end position="103"/>
    </location>
</feature>
<organism evidence="3 4">
    <name type="scientific">Didymella pomorum</name>
    <dbReference type="NCBI Taxonomy" id="749634"/>
    <lineage>
        <taxon>Eukaryota</taxon>
        <taxon>Fungi</taxon>
        <taxon>Dikarya</taxon>
        <taxon>Ascomycota</taxon>
        <taxon>Pezizomycotina</taxon>
        <taxon>Dothideomycetes</taxon>
        <taxon>Pleosporomycetidae</taxon>
        <taxon>Pleosporales</taxon>
        <taxon>Pleosporineae</taxon>
        <taxon>Didymellaceae</taxon>
        <taxon>Didymella</taxon>
    </lineage>
</organism>
<comment type="caution">
    <text evidence="3">The sequence shown here is derived from an EMBL/GenBank/DDBJ whole genome shotgun (WGS) entry which is preliminary data.</text>
</comment>
<dbReference type="PANTHER" id="PTHR37012">
    <property type="entry name" value="B-ZIP TRANSCRIPTION FACTOR (EUROFUNG)-RELATED"/>
    <property type="match status" value="1"/>
</dbReference>
<dbReference type="EMBL" id="JAPEVA010000001">
    <property type="protein sequence ID" value="KAJ4413246.1"/>
    <property type="molecule type" value="Genomic_DNA"/>
</dbReference>
<dbReference type="GO" id="GO:0003700">
    <property type="term" value="F:DNA-binding transcription factor activity"/>
    <property type="evidence" value="ECO:0007669"/>
    <property type="project" value="InterPro"/>
</dbReference>
<dbReference type="SUPFAM" id="SSF57959">
    <property type="entry name" value="Leucine zipper domain"/>
    <property type="match status" value="1"/>
</dbReference>
<dbReference type="Gene3D" id="1.20.5.170">
    <property type="match status" value="1"/>
</dbReference>
<evidence type="ECO:0000256" key="2">
    <source>
        <dbReference type="SAM" id="MobiDB-lite"/>
    </source>
</evidence>
<evidence type="ECO:0000256" key="1">
    <source>
        <dbReference type="SAM" id="Coils"/>
    </source>
</evidence>
<keyword evidence="1" id="KW-0175">Coiled coil</keyword>
<accession>A0A9W9DC24</accession>
<feature type="compositionally biased region" description="Polar residues" evidence="2">
    <location>
        <begin position="107"/>
        <end position="116"/>
    </location>
</feature>
<feature type="region of interest" description="Disordered" evidence="2">
    <location>
        <begin position="107"/>
        <end position="158"/>
    </location>
</feature>